<dbReference type="AlphaFoldDB" id="F9CXH4"/>
<sequence>MNDDIGQCPKCFGMIFLEQGESVSWYCPTCNLKYKTE</sequence>
<accession>F9CXH4</accession>
<organism evidence="1 2">
    <name type="scientific">Nitrosarchaeum koreense MY1</name>
    <dbReference type="NCBI Taxonomy" id="1001994"/>
    <lineage>
        <taxon>Archaea</taxon>
        <taxon>Nitrososphaerota</taxon>
        <taxon>Nitrososphaeria</taxon>
        <taxon>Nitrosopumilales</taxon>
        <taxon>Nitrosopumilaceae</taxon>
        <taxon>Nitrosarchaeum</taxon>
    </lineage>
</organism>
<evidence type="ECO:0000313" key="2">
    <source>
        <dbReference type="Proteomes" id="UP000004440"/>
    </source>
</evidence>
<protein>
    <submittedName>
        <fullName evidence="1">Uncharacterized protein</fullName>
    </submittedName>
</protein>
<name>F9CXH4_9ARCH</name>
<proteinExistence type="predicted"/>
<dbReference type="EMBL" id="AFPU01000001">
    <property type="protein sequence ID" value="EGP93976.1"/>
    <property type="molecule type" value="Genomic_DNA"/>
</dbReference>
<reference evidence="1 2" key="1">
    <citation type="journal article" date="2011" name="J. Bacteriol.">
        <title>Genome Sequence of an Ammonia-Oxidizing Soil Archaeon, "Candidatus Nitrosoarchaeum koreensis" MY1.</title>
        <authorList>
            <person name="Kim B.K."/>
            <person name="Jung M.Y."/>
            <person name="Yu D.S."/>
            <person name="Park S.J."/>
            <person name="Oh T.K."/>
            <person name="Rhee S.K."/>
            <person name="Kim J.F."/>
        </authorList>
    </citation>
    <scope>NUCLEOTIDE SEQUENCE [LARGE SCALE GENOMIC DNA]</scope>
    <source>
        <strain evidence="1 2">MY1</strain>
    </source>
</reference>
<gene>
    <name evidence="1" type="ORF">MY1_1218</name>
</gene>
<comment type="caution">
    <text evidence="1">The sequence shown here is derived from an EMBL/GenBank/DDBJ whole genome shotgun (WGS) entry which is preliminary data.</text>
</comment>
<dbReference type="Proteomes" id="UP000004440">
    <property type="component" value="Unassembled WGS sequence"/>
</dbReference>
<evidence type="ECO:0000313" key="1">
    <source>
        <dbReference type="EMBL" id="EGP93976.1"/>
    </source>
</evidence>
<keyword evidence="2" id="KW-1185">Reference proteome</keyword>